<evidence type="ECO:0000256" key="4">
    <source>
        <dbReference type="ARBA" id="ARBA00022771"/>
    </source>
</evidence>
<dbReference type="InterPro" id="IPR048540">
    <property type="entry name" value="Rrn7_cyclin_N"/>
</dbReference>
<evidence type="ECO:0000259" key="11">
    <source>
        <dbReference type="Pfam" id="PF20644"/>
    </source>
</evidence>
<gene>
    <name evidence="12" type="ORF">C7M84_005335</name>
</gene>
<keyword evidence="6" id="KW-0805">Transcription regulation</keyword>
<evidence type="ECO:0000256" key="10">
    <source>
        <dbReference type="SAM" id="MobiDB-lite"/>
    </source>
</evidence>
<proteinExistence type="inferred from homology"/>
<feature type="domain" description="Rrn7/TAF1B N-terminal cyclin" evidence="11">
    <location>
        <begin position="296"/>
        <end position="375"/>
    </location>
</feature>
<feature type="region of interest" description="Disordered" evidence="10">
    <location>
        <begin position="204"/>
        <end position="257"/>
    </location>
</feature>
<evidence type="ECO:0000256" key="8">
    <source>
        <dbReference type="ARBA" id="ARBA00023163"/>
    </source>
</evidence>
<comment type="caution">
    <text evidence="12">The sequence shown here is derived from an EMBL/GenBank/DDBJ whole genome shotgun (WGS) entry which is preliminary data.</text>
</comment>
<evidence type="ECO:0000313" key="13">
    <source>
        <dbReference type="Proteomes" id="UP000283509"/>
    </source>
</evidence>
<dbReference type="PANTHER" id="PTHR31576">
    <property type="entry name" value="TATA BOX-BINDING PROTEIN-ASSOCIATED FACTOR RNA POLYMERASE I SUBUNIT B"/>
    <property type="match status" value="1"/>
</dbReference>
<name>A0A3R7PLT0_PENVA</name>
<keyword evidence="5" id="KW-0862">Zinc</keyword>
<dbReference type="Pfam" id="PF20644">
    <property type="entry name" value="Rrn7_cyclin_N"/>
    <property type="match status" value="1"/>
</dbReference>
<dbReference type="PANTHER" id="PTHR31576:SF2">
    <property type="entry name" value="TATA BOX-BINDING PROTEIN-ASSOCIATED FACTOR RNA POLYMERASE I SUBUNIT B"/>
    <property type="match status" value="1"/>
</dbReference>
<dbReference type="GO" id="GO:0005668">
    <property type="term" value="C:RNA polymerase transcription factor SL1 complex"/>
    <property type="evidence" value="ECO:0007669"/>
    <property type="project" value="TreeGrafter"/>
</dbReference>
<evidence type="ECO:0000313" key="12">
    <source>
        <dbReference type="EMBL" id="ROT76088.1"/>
    </source>
</evidence>
<reference evidence="12 13" key="2">
    <citation type="submission" date="2019-01" db="EMBL/GenBank/DDBJ databases">
        <title>The decoding of complex shrimp genome reveals the adaptation for benthos swimmer, frequently molting mechanism and breeding impact on genome.</title>
        <authorList>
            <person name="Sun Y."/>
            <person name="Gao Y."/>
            <person name="Yu Y."/>
        </authorList>
    </citation>
    <scope>NUCLEOTIDE SEQUENCE [LARGE SCALE GENOMIC DNA]</scope>
    <source>
        <tissue evidence="12">Muscle</tissue>
    </source>
</reference>
<accession>A0A3R7PLT0</accession>
<sequence length="489" mass="55394">MSNTCRTCGGSSFTVESAVKMCDQCGTEQTNYAEYMSQEIFAEVDRSRFASQLADERDDADSVDSKPKEAPQNDWTSYEAFNIVLFEWTQALRASGASKNFQETVFRLWVTYLQRMEVAFMPLEGNKTWKPKASIIETPRDVQLIHSGREQVVSTPLGRQRKTPQKEELLNRLKNKVEHRKLKKVNENTLSKYLTSEMSKSIIEMEEESSDSETGMNNTNGSKRGVKRKNRSARNSITGDDTLEGKRSVNKSSAQSSANCSVARDISEAEASIDSLKTPVLCHNSFISKHIKKYRKEKDLGDEYDAENSRADTPESFQVTKFYIQGRMPFHLNYKKLLCLLYLAVLLSGEEILLMDIIRWCREGHIPYVSAQNLLKQDMKMIREDIKVFTKIVVPMADAIQEVAGKMAAFLSIQYIPLPKEDLIIERIVDILRLPAPWLNHGKCNIDHSFCLRVPDLEAIAMASVIAGDCFGFLTRLGKPAWTSSFLGS</sequence>
<dbReference type="Proteomes" id="UP000283509">
    <property type="component" value="Unassembled WGS sequence"/>
</dbReference>
<dbReference type="AlphaFoldDB" id="A0A3R7PLT0"/>
<evidence type="ECO:0000256" key="5">
    <source>
        <dbReference type="ARBA" id="ARBA00022833"/>
    </source>
</evidence>
<dbReference type="GO" id="GO:0070860">
    <property type="term" value="C:RNA polymerase I core factor complex"/>
    <property type="evidence" value="ECO:0007669"/>
    <property type="project" value="InterPro"/>
</dbReference>
<dbReference type="GO" id="GO:0008270">
    <property type="term" value="F:zinc ion binding"/>
    <property type="evidence" value="ECO:0007669"/>
    <property type="project" value="UniProtKB-KW"/>
</dbReference>
<evidence type="ECO:0000256" key="2">
    <source>
        <dbReference type="ARBA" id="ARBA00006899"/>
    </source>
</evidence>
<comment type="subcellular location">
    <subcellularLocation>
        <location evidence="1">Nucleus</location>
        <location evidence="1">Nucleolus</location>
    </subcellularLocation>
</comment>
<keyword evidence="3" id="KW-0479">Metal-binding</keyword>
<reference evidence="12 13" key="1">
    <citation type="submission" date="2018-04" db="EMBL/GenBank/DDBJ databases">
        <authorList>
            <person name="Zhang X."/>
            <person name="Yuan J."/>
            <person name="Li F."/>
            <person name="Xiang J."/>
        </authorList>
    </citation>
    <scope>NUCLEOTIDE SEQUENCE [LARGE SCALE GENOMIC DNA]</scope>
    <source>
        <tissue evidence="12">Muscle</tissue>
    </source>
</reference>
<evidence type="ECO:0000256" key="9">
    <source>
        <dbReference type="ARBA" id="ARBA00023242"/>
    </source>
</evidence>
<evidence type="ECO:0000256" key="3">
    <source>
        <dbReference type="ARBA" id="ARBA00022723"/>
    </source>
</evidence>
<comment type="similarity">
    <text evidence="2">Belongs to the RRN7/TAF1B family.</text>
</comment>
<dbReference type="OrthoDB" id="6376620at2759"/>
<keyword evidence="7" id="KW-0238">DNA-binding</keyword>
<dbReference type="EMBL" id="QCYY01001695">
    <property type="protein sequence ID" value="ROT76088.1"/>
    <property type="molecule type" value="Genomic_DNA"/>
</dbReference>
<evidence type="ECO:0000256" key="7">
    <source>
        <dbReference type="ARBA" id="ARBA00023125"/>
    </source>
</evidence>
<keyword evidence="8" id="KW-0804">Transcription</keyword>
<keyword evidence="9" id="KW-0539">Nucleus</keyword>
<keyword evidence="4" id="KW-0863">Zinc-finger</keyword>
<protein>
    <recommendedName>
        <fullName evidence="11">Rrn7/TAF1B N-terminal cyclin domain-containing protein</fullName>
    </recommendedName>
</protein>
<evidence type="ECO:0000256" key="1">
    <source>
        <dbReference type="ARBA" id="ARBA00004604"/>
    </source>
</evidence>
<dbReference type="GO" id="GO:0042790">
    <property type="term" value="P:nucleolar large rRNA transcription by RNA polymerase I"/>
    <property type="evidence" value="ECO:0007669"/>
    <property type="project" value="TreeGrafter"/>
</dbReference>
<organism evidence="12 13">
    <name type="scientific">Penaeus vannamei</name>
    <name type="common">Whiteleg shrimp</name>
    <name type="synonym">Litopenaeus vannamei</name>
    <dbReference type="NCBI Taxonomy" id="6689"/>
    <lineage>
        <taxon>Eukaryota</taxon>
        <taxon>Metazoa</taxon>
        <taxon>Ecdysozoa</taxon>
        <taxon>Arthropoda</taxon>
        <taxon>Crustacea</taxon>
        <taxon>Multicrustacea</taxon>
        <taxon>Malacostraca</taxon>
        <taxon>Eumalacostraca</taxon>
        <taxon>Eucarida</taxon>
        <taxon>Decapoda</taxon>
        <taxon>Dendrobranchiata</taxon>
        <taxon>Penaeoidea</taxon>
        <taxon>Penaeidae</taxon>
        <taxon>Penaeus</taxon>
    </lineage>
</organism>
<dbReference type="GO" id="GO:0001164">
    <property type="term" value="F:RNA polymerase I core promoter sequence-specific DNA binding"/>
    <property type="evidence" value="ECO:0007669"/>
    <property type="project" value="InterPro"/>
</dbReference>
<evidence type="ECO:0000256" key="6">
    <source>
        <dbReference type="ARBA" id="ARBA00023015"/>
    </source>
</evidence>
<keyword evidence="13" id="KW-1185">Reference proteome</keyword>
<dbReference type="InterPro" id="IPR033599">
    <property type="entry name" value="TAF1B/Rrn7"/>
</dbReference>